<accession>A0A7M5V7B6</accession>
<dbReference type="GeneID" id="136798892"/>
<dbReference type="SMART" id="SM00225">
    <property type="entry name" value="BTB"/>
    <property type="match status" value="1"/>
</dbReference>
<comment type="subcellular location">
    <subcellularLocation>
        <location evidence="1">Membrane</location>
        <topology evidence="1">Multi-pass membrane protein</topology>
    </subcellularLocation>
</comment>
<dbReference type="RefSeq" id="XP_066911656.1">
    <property type="nucleotide sequence ID" value="XM_067055555.1"/>
</dbReference>
<feature type="transmembrane region" description="Helical" evidence="13">
    <location>
        <begin position="422"/>
        <end position="442"/>
    </location>
</feature>
<keyword evidence="4 13" id="KW-0812">Transmembrane</keyword>
<organism evidence="15 16">
    <name type="scientific">Clytia hemisphaerica</name>
    <dbReference type="NCBI Taxonomy" id="252671"/>
    <lineage>
        <taxon>Eukaryota</taxon>
        <taxon>Metazoa</taxon>
        <taxon>Cnidaria</taxon>
        <taxon>Hydrozoa</taxon>
        <taxon>Hydroidolina</taxon>
        <taxon>Leptothecata</taxon>
        <taxon>Obeliida</taxon>
        <taxon>Clytiidae</taxon>
        <taxon>Clytia</taxon>
    </lineage>
</organism>
<dbReference type="InterPro" id="IPR011333">
    <property type="entry name" value="SKP1/BTB/POZ_sf"/>
</dbReference>
<dbReference type="SUPFAM" id="SSF54695">
    <property type="entry name" value="POZ domain"/>
    <property type="match status" value="1"/>
</dbReference>
<evidence type="ECO:0000256" key="7">
    <source>
        <dbReference type="ARBA" id="ARBA00022958"/>
    </source>
</evidence>
<keyword evidence="16" id="KW-1185">Reference proteome</keyword>
<keyword evidence="10 13" id="KW-0472">Membrane</keyword>
<dbReference type="PANTHER" id="PTHR11537">
    <property type="entry name" value="VOLTAGE-GATED POTASSIUM CHANNEL"/>
    <property type="match status" value="1"/>
</dbReference>
<dbReference type="Gene3D" id="1.20.120.350">
    <property type="entry name" value="Voltage-gated potassium channels. Chain C"/>
    <property type="match status" value="1"/>
</dbReference>
<evidence type="ECO:0000313" key="15">
    <source>
        <dbReference type="EnsemblMetazoa" id="CLYHEMP004884.1"/>
    </source>
</evidence>
<feature type="transmembrane region" description="Helical" evidence="13">
    <location>
        <begin position="357"/>
        <end position="377"/>
    </location>
</feature>
<dbReference type="PANTHER" id="PTHR11537:SF252">
    <property type="entry name" value="POTASSIUM VOLTAGE-GATED CHANNEL PROTEIN SHAW"/>
    <property type="match status" value="1"/>
</dbReference>
<dbReference type="InterPro" id="IPR005821">
    <property type="entry name" value="Ion_trans_dom"/>
</dbReference>
<dbReference type="Pfam" id="PF02214">
    <property type="entry name" value="BTB_2"/>
    <property type="match status" value="1"/>
</dbReference>
<feature type="compositionally biased region" description="Polar residues" evidence="12">
    <location>
        <begin position="535"/>
        <end position="545"/>
    </location>
</feature>
<dbReference type="GO" id="GO:0051260">
    <property type="term" value="P:protein homooligomerization"/>
    <property type="evidence" value="ECO:0007669"/>
    <property type="project" value="InterPro"/>
</dbReference>
<evidence type="ECO:0000256" key="11">
    <source>
        <dbReference type="ARBA" id="ARBA00023303"/>
    </source>
</evidence>
<keyword evidence="3" id="KW-0633">Potassium transport</keyword>
<dbReference type="SUPFAM" id="SSF81324">
    <property type="entry name" value="Voltage-gated potassium channels"/>
    <property type="match status" value="1"/>
</dbReference>
<evidence type="ECO:0000256" key="8">
    <source>
        <dbReference type="ARBA" id="ARBA00022989"/>
    </source>
</evidence>
<evidence type="ECO:0000256" key="5">
    <source>
        <dbReference type="ARBA" id="ARBA00022826"/>
    </source>
</evidence>
<protein>
    <recommendedName>
        <fullName evidence="14">BTB domain-containing protein</fullName>
    </recommendedName>
</protein>
<evidence type="ECO:0000256" key="9">
    <source>
        <dbReference type="ARBA" id="ARBA00023065"/>
    </source>
</evidence>
<feature type="region of interest" description="Disordered" evidence="12">
    <location>
        <begin position="482"/>
        <end position="545"/>
    </location>
</feature>
<evidence type="ECO:0000256" key="6">
    <source>
        <dbReference type="ARBA" id="ARBA00022882"/>
    </source>
</evidence>
<evidence type="ECO:0000256" key="3">
    <source>
        <dbReference type="ARBA" id="ARBA00022538"/>
    </source>
</evidence>
<dbReference type="FunFam" id="3.30.710.10:FF:000002">
    <property type="entry name" value="Potassium voltage-gated channel subfamily C member 2"/>
    <property type="match status" value="1"/>
</dbReference>
<dbReference type="GO" id="GO:0008076">
    <property type="term" value="C:voltage-gated potassium channel complex"/>
    <property type="evidence" value="ECO:0007669"/>
    <property type="project" value="InterPro"/>
</dbReference>
<dbReference type="AlphaFoldDB" id="A0A7M5V7B6"/>
<dbReference type="Proteomes" id="UP000594262">
    <property type="component" value="Unplaced"/>
</dbReference>
<sequence>MVNLLTKLSAPRGTIVHQTSEKGQRKININVGGEKHSPYVSTLQNVPDSPLSWIIRDEFRNDLDYDSVEDVYYFDRHPGIFSAILNYFQTGKLHCPRDVCGPMFQEELNFWGIDETQMEACCWPNYTTHREIQENLKMLHIARKKQHCQQGSEDVTKQHPPLTTDPYRMISSGQAKWHRYQMKIWEVLDEPYSSGLAKMFAYISLFFIVLSIITYSLITIEDVNFKQTPCPTTQELLVNQLANNLTSSNTSVTSCTSRTQGANILHGFEILFALWFTLEIVLRLTFCPDKLDYLKTLSNWVDLFAVIPVYLLLLWTDQSQVLMMLNMIRYLRIFRLFKLLYDLHILGKTLQASINQLLILLIILTVPTIMFSSFVYYSELFGGSEKSKQDFSEIQKGMWWSVITSTTVGYGDIVPESIIGKLVGAAASVIGIIIVSITASVIGCNFEQYYSVAITQLRIPAKNSTAFKEVVKRNTLIAQLRPHGKDVNSSIKSDDSKDSGYGRSPVPPSDSANASPERQQQLTEKNIVVAMDRNGQPNINGTARV</sequence>
<dbReference type="InterPro" id="IPR027359">
    <property type="entry name" value="Volt_channel_dom_sf"/>
</dbReference>
<feature type="compositionally biased region" description="Polar residues" evidence="12">
    <location>
        <begin position="510"/>
        <end position="524"/>
    </location>
</feature>
<evidence type="ECO:0000256" key="4">
    <source>
        <dbReference type="ARBA" id="ARBA00022692"/>
    </source>
</evidence>
<evidence type="ECO:0000256" key="13">
    <source>
        <dbReference type="SAM" id="Phobius"/>
    </source>
</evidence>
<evidence type="ECO:0000313" key="16">
    <source>
        <dbReference type="Proteomes" id="UP000594262"/>
    </source>
</evidence>
<feature type="transmembrane region" description="Helical" evidence="13">
    <location>
        <begin position="199"/>
        <end position="218"/>
    </location>
</feature>
<dbReference type="PRINTS" id="PR00169">
    <property type="entry name" value="KCHANNEL"/>
</dbReference>
<keyword evidence="8 13" id="KW-1133">Transmembrane helix</keyword>
<dbReference type="FunFam" id="1.10.287.70:FF:000028">
    <property type="entry name" value="potassium voltage-gated channel subfamily D member 3"/>
    <property type="match status" value="1"/>
</dbReference>
<evidence type="ECO:0000256" key="1">
    <source>
        <dbReference type="ARBA" id="ARBA00004141"/>
    </source>
</evidence>
<keyword evidence="9" id="KW-0406">Ion transport</keyword>
<dbReference type="PRINTS" id="PR01498">
    <property type="entry name" value="SHAWCHANNEL"/>
</dbReference>
<dbReference type="EnsemblMetazoa" id="CLYHEMT004884.1">
    <property type="protein sequence ID" value="CLYHEMP004884.1"/>
    <property type="gene ID" value="CLYHEMG004884"/>
</dbReference>
<feature type="domain" description="BTB" evidence="14">
    <location>
        <begin position="25"/>
        <end position="128"/>
    </location>
</feature>
<keyword evidence="2" id="KW-0813">Transport</keyword>
<evidence type="ECO:0000259" key="14">
    <source>
        <dbReference type="SMART" id="SM00225"/>
    </source>
</evidence>
<dbReference type="OrthoDB" id="415460at2759"/>
<reference evidence="15" key="1">
    <citation type="submission" date="2021-01" db="UniProtKB">
        <authorList>
            <consortium name="EnsemblMetazoa"/>
        </authorList>
    </citation>
    <scope>IDENTIFICATION</scope>
</reference>
<proteinExistence type="predicted"/>
<evidence type="ECO:0000256" key="2">
    <source>
        <dbReference type="ARBA" id="ARBA00022448"/>
    </source>
</evidence>
<dbReference type="InterPro" id="IPR003974">
    <property type="entry name" value="K_chnl_volt-dep_Kv3"/>
</dbReference>
<dbReference type="GO" id="GO:0001508">
    <property type="term" value="P:action potential"/>
    <property type="evidence" value="ECO:0007669"/>
    <property type="project" value="TreeGrafter"/>
</dbReference>
<dbReference type="Gene3D" id="3.30.710.10">
    <property type="entry name" value="Potassium Channel Kv1.1, Chain A"/>
    <property type="match status" value="1"/>
</dbReference>
<dbReference type="GO" id="GO:0005251">
    <property type="term" value="F:delayed rectifier potassium channel activity"/>
    <property type="evidence" value="ECO:0007669"/>
    <property type="project" value="TreeGrafter"/>
</dbReference>
<evidence type="ECO:0000256" key="10">
    <source>
        <dbReference type="ARBA" id="ARBA00023136"/>
    </source>
</evidence>
<keyword evidence="7" id="KW-0630">Potassium</keyword>
<dbReference type="InterPro" id="IPR000210">
    <property type="entry name" value="BTB/POZ_dom"/>
</dbReference>
<evidence type="ECO:0000256" key="12">
    <source>
        <dbReference type="SAM" id="MobiDB-lite"/>
    </source>
</evidence>
<keyword evidence="11" id="KW-0407">Ion channel</keyword>
<feature type="transmembrane region" description="Helical" evidence="13">
    <location>
        <begin position="264"/>
        <end position="285"/>
    </location>
</feature>
<dbReference type="InterPro" id="IPR003131">
    <property type="entry name" value="T1-type_BTB"/>
</dbReference>
<dbReference type="Gene3D" id="1.10.287.70">
    <property type="match status" value="1"/>
</dbReference>
<keyword evidence="6" id="KW-0851">Voltage-gated channel</keyword>
<name>A0A7M5V7B6_9CNID</name>
<feature type="transmembrane region" description="Helical" evidence="13">
    <location>
        <begin position="297"/>
        <end position="315"/>
    </location>
</feature>
<keyword evidence="5" id="KW-0631">Potassium channel</keyword>
<dbReference type="InterPro" id="IPR028325">
    <property type="entry name" value="VG_K_chnl"/>
</dbReference>
<dbReference type="Pfam" id="PF00520">
    <property type="entry name" value="Ion_trans"/>
    <property type="match status" value="1"/>
</dbReference>